<dbReference type="Pfam" id="PF01475">
    <property type="entry name" value="FUR"/>
    <property type="match status" value="1"/>
</dbReference>
<accession>A0A2I1PDM0</accession>
<feature type="binding site" evidence="7">
    <location>
        <position position="182"/>
    </location>
    <ligand>
        <name>Zn(2+)</name>
        <dbReference type="ChEBI" id="CHEBI:29105"/>
    </ligand>
</feature>
<evidence type="ECO:0000256" key="7">
    <source>
        <dbReference type="PIRSR" id="PIRSR602481-1"/>
    </source>
</evidence>
<evidence type="ECO:0000256" key="4">
    <source>
        <dbReference type="ARBA" id="ARBA00023015"/>
    </source>
</evidence>
<dbReference type="SUPFAM" id="SSF46785">
    <property type="entry name" value="Winged helix' DNA-binding domain"/>
    <property type="match status" value="1"/>
</dbReference>
<dbReference type="InterPro" id="IPR036388">
    <property type="entry name" value="WH-like_DNA-bd_sf"/>
</dbReference>
<dbReference type="GO" id="GO:1900376">
    <property type="term" value="P:regulation of secondary metabolite biosynthetic process"/>
    <property type="evidence" value="ECO:0007669"/>
    <property type="project" value="TreeGrafter"/>
</dbReference>
<dbReference type="PANTHER" id="PTHR33202">
    <property type="entry name" value="ZINC UPTAKE REGULATION PROTEIN"/>
    <property type="match status" value="1"/>
</dbReference>
<comment type="caution">
    <text evidence="8">The sequence shown here is derived from an EMBL/GenBank/DDBJ whole genome shotgun (WGS) entry which is preliminary data.</text>
</comment>
<dbReference type="EMBL" id="PKIZ01000001">
    <property type="protein sequence ID" value="PKZ42700.1"/>
    <property type="molecule type" value="Genomic_DNA"/>
</dbReference>
<dbReference type="AlphaFoldDB" id="A0A2I1PDM0"/>
<feature type="binding site" evidence="7">
    <location>
        <position position="146"/>
    </location>
    <ligand>
        <name>Zn(2+)</name>
        <dbReference type="ChEBI" id="CHEBI:29105"/>
    </ligand>
</feature>
<keyword evidence="9" id="KW-1185">Reference proteome</keyword>
<organism evidence="8 9">
    <name type="scientific">Kytococcus schroeteri</name>
    <dbReference type="NCBI Taxonomy" id="138300"/>
    <lineage>
        <taxon>Bacteria</taxon>
        <taxon>Bacillati</taxon>
        <taxon>Actinomycetota</taxon>
        <taxon>Actinomycetes</taxon>
        <taxon>Micrococcales</taxon>
        <taxon>Kytococcaceae</taxon>
        <taxon>Kytococcus</taxon>
    </lineage>
</organism>
<dbReference type="GO" id="GO:0045892">
    <property type="term" value="P:negative regulation of DNA-templated transcription"/>
    <property type="evidence" value="ECO:0007669"/>
    <property type="project" value="TreeGrafter"/>
</dbReference>
<keyword evidence="4" id="KW-0805">Transcription regulation</keyword>
<evidence type="ECO:0000256" key="5">
    <source>
        <dbReference type="ARBA" id="ARBA00023125"/>
    </source>
</evidence>
<dbReference type="GO" id="GO:0003700">
    <property type="term" value="F:DNA-binding transcription factor activity"/>
    <property type="evidence" value="ECO:0007669"/>
    <property type="project" value="InterPro"/>
</dbReference>
<evidence type="ECO:0000256" key="6">
    <source>
        <dbReference type="ARBA" id="ARBA00023163"/>
    </source>
</evidence>
<dbReference type="Gene3D" id="1.10.10.10">
    <property type="entry name" value="Winged helix-like DNA-binding domain superfamily/Winged helix DNA-binding domain"/>
    <property type="match status" value="1"/>
</dbReference>
<keyword evidence="3 7" id="KW-0862">Zinc</keyword>
<dbReference type="OrthoDB" id="8659436at2"/>
<dbReference type="InterPro" id="IPR043135">
    <property type="entry name" value="Fur_C"/>
</dbReference>
<comment type="similarity">
    <text evidence="1">Belongs to the Fur family.</text>
</comment>
<keyword evidence="2" id="KW-0678">Repressor</keyword>
<gene>
    <name evidence="8" type="ORF">CYJ76_00050</name>
</gene>
<evidence type="ECO:0000256" key="1">
    <source>
        <dbReference type="ARBA" id="ARBA00007957"/>
    </source>
</evidence>
<reference evidence="8 9" key="1">
    <citation type="submission" date="2017-12" db="EMBL/GenBank/DDBJ databases">
        <title>Phylogenetic diversity of female urinary microbiome.</title>
        <authorList>
            <person name="Thomas-White K."/>
            <person name="Wolfe A.J."/>
        </authorList>
    </citation>
    <scope>NUCLEOTIDE SEQUENCE [LARGE SCALE GENOMIC DNA]</scope>
    <source>
        <strain evidence="8 9">UMB1298</strain>
    </source>
</reference>
<dbReference type="InterPro" id="IPR002481">
    <property type="entry name" value="FUR"/>
</dbReference>
<protein>
    <submittedName>
        <fullName evidence="8">Transcriptional repressor</fullName>
    </submittedName>
</protein>
<keyword evidence="5" id="KW-0238">DNA-binding</keyword>
<proteinExistence type="inferred from homology"/>
<evidence type="ECO:0000313" key="9">
    <source>
        <dbReference type="Proteomes" id="UP000234206"/>
    </source>
</evidence>
<evidence type="ECO:0000313" key="8">
    <source>
        <dbReference type="EMBL" id="PKZ42700.1"/>
    </source>
</evidence>
<evidence type="ECO:0000256" key="3">
    <source>
        <dbReference type="ARBA" id="ARBA00022833"/>
    </source>
</evidence>
<dbReference type="Proteomes" id="UP000234206">
    <property type="component" value="Unassembled WGS sequence"/>
</dbReference>
<feature type="binding site" evidence="7">
    <location>
        <position position="143"/>
    </location>
    <ligand>
        <name>Zn(2+)</name>
        <dbReference type="ChEBI" id="CHEBI:29105"/>
    </ligand>
</feature>
<sequence length="189" mass="20400">MSGRVYWSIAASSSVVRQVRRCLRKRVCHVARGTGRGVAQTGAMTPDPVVLQHAEDALRAQGVRVTKPRREVLALLAAVADLPTADEMLERLDPAAGATRATLYRTLQVGVEVGVVCHVHTGHTPTRYHLSAPDAEEHVHLFCVECQRLVTAPRSLLGGAEEQLGREGFLLDPSHLALSGRCRRCAAGS</sequence>
<keyword evidence="6" id="KW-0804">Transcription</keyword>
<name>A0A2I1PDM0_9MICO</name>
<comment type="cofactor">
    <cofactor evidence="7">
        <name>Zn(2+)</name>
        <dbReference type="ChEBI" id="CHEBI:29105"/>
    </cofactor>
    <text evidence="7">Binds 1 zinc ion per subunit.</text>
</comment>
<keyword evidence="7" id="KW-0479">Metal-binding</keyword>
<dbReference type="GO" id="GO:0000976">
    <property type="term" value="F:transcription cis-regulatory region binding"/>
    <property type="evidence" value="ECO:0007669"/>
    <property type="project" value="TreeGrafter"/>
</dbReference>
<dbReference type="GO" id="GO:0008270">
    <property type="term" value="F:zinc ion binding"/>
    <property type="evidence" value="ECO:0007669"/>
    <property type="project" value="TreeGrafter"/>
</dbReference>
<dbReference type="PANTHER" id="PTHR33202:SF7">
    <property type="entry name" value="FERRIC UPTAKE REGULATION PROTEIN"/>
    <property type="match status" value="1"/>
</dbReference>
<feature type="binding site" evidence="7">
    <location>
        <position position="185"/>
    </location>
    <ligand>
        <name>Zn(2+)</name>
        <dbReference type="ChEBI" id="CHEBI:29105"/>
    </ligand>
</feature>
<dbReference type="Gene3D" id="3.30.1490.190">
    <property type="match status" value="1"/>
</dbReference>
<dbReference type="InterPro" id="IPR036390">
    <property type="entry name" value="WH_DNA-bd_sf"/>
</dbReference>
<evidence type="ECO:0000256" key="2">
    <source>
        <dbReference type="ARBA" id="ARBA00022491"/>
    </source>
</evidence>